<evidence type="ECO:0000256" key="1">
    <source>
        <dbReference type="SAM" id="SignalP"/>
    </source>
</evidence>
<evidence type="ECO:0000313" key="4">
    <source>
        <dbReference type="Proteomes" id="UP001225316"/>
    </source>
</evidence>
<dbReference type="RefSeq" id="WP_308950682.1">
    <property type="nucleotide sequence ID" value="NZ_JARXHW010000026.1"/>
</dbReference>
<dbReference type="Proteomes" id="UP001225316">
    <property type="component" value="Unassembled WGS sequence"/>
</dbReference>
<keyword evidence="1" id="KW-0732">Signal</keyword>
<reference evidence="3 4" key="1">
    <citation type="submission" date="2023-04" db="EMBL/GenBank/DDBJ databases">
        <title>A novel bacteria isolated from coastal sediment.</title>
        <authorList>
            <person name="Liu X.-J."/>
            <person name="Du Z.-J."/>
        </authorList>
    </citation>
    <scope>NUCLEOTIDE SEQUENCE [LARGE SCALE GENOMIC DNA]</scope>
    <source>
        <strain evidence="3 4">SDUM461003</strain>
    </source>
</reference>
<sequence>MKHFNRILLLLLSATCAYATGNDNELPDRVELKKVPMIRQKGNYCVPASAAMIAQFHGIKTDQDQVAELSSAMSANNQGTYPSDMLLAMQKLGFSGETLRWEGSADFYQHALPEIRKSLAHTGPIYISFRPNVFGSMGHGCVIVGYNDRHKELKFHNPWGQVFEKSYQQTAQEGYGIVLIEAPAEAPSASEDFIQKIQSIVPQFDGNFLMLQQRLARANQAHELVWCSRRDARDNARFARDTARDDGRMILELAFERAPAVFIPLSQSGDTQAYLFVTRPPKGGARFLVRKIDERGWQPAQLMTLGSLTRNWATAFQQNGHDEKIWELPMIELHPAPSL</sequence>
<comment type="caution">
    <text evidence="3">The sequence shown here is derived from an EMBL/GenBank/DDBJ whole genome shotgun (WGS) entry which is preliminary data.</text>
</comment>
<proteinExistence type="predicted"/>
<dbReference type="Gene3D" id="3.90.70.10">
    <property type="entry name" value="Cysteine proteinases"/>
    <property type="match status" value="1"/>
</dbReference>
<dbReference type="EMBL" id="JARXHW010000026">
    <property type="protein sequence ID" value="MDQ8208197.1"/>
    <property type="molecule type" value="Genomic_DNA"/>
</dbReference>
<keyword evidence="4" id="KW-1185">Reference proteome</keyword>
<organism evidence="3 4">
    <name type="scientific">Thalassobacterium maritimum</name>
    <dbReference type="NCBI Taxonomy" id="3041265"/>
    <lineage>
        <taxon>Bacteria</taxon>
        <taxon>Pseudomonadati</taxon>
        <taxon>Verrucomicrobiota</taxon>
        <taxon>Opitutia</taxon>
        <taxon>Puniceicoccales</taxon>
        <taxon>Coraliomargaritaceae</taxon>
        <taxon>Thalassobacterium</taxon>
    </lineage>
</organism>
<feature type="domain" description="Peptidase C39-like" evidence="2">
    <location>
        <begin position="34"/>
        <end position="159"/>
    </location>
</feature>
<gene>
    <name evidence="3" type="ORF">QEH52_11805</name>
</gene>
<evidence type="ECO:0000259" key="2">
    <source>
        <dbReference type="Pfam" id="PF13529"/>
    </source>
</evidence>
<accession>A0ABU1AVM5</accession>
<dbReference type="InterPro" id="IPR039564">
    <property type="entry name" value="Peptidase_C39-like"/>
</dbReference>
<name>A0ABU1AVM5_9BACT</name>
<protein>
    <submittedName>
        <fullName evidence="3">Papain-like cysteine protease family protein</fullName>
    </submittedName>
</protein>
<feature type="signal peptide" evidence="1">
    <location>
        <begin position="1"/>
        <end position="19"/>
    </location>
</feature>
<feature type="chain" id="PRO_5047375183" evidence="1">
    <location>
        <begin position="20"/>
        <end position="339"/>
    </location>
</feature>
<evidence type="ECO:0000313" key="3">
    <source>
        <dbReference type="EMBL" id="MDQ8208197.1"/>
    </source>
</evidence>
<dbReference type="Pfam" id="PF13529">
    <property type="entry name" value="Peptidase_C39_2"/>
    <property type="match status" value="1"/>
</dbReference>